<evidence type="ECO:0000256" key="6">
    <source>
        <dbReference type="PROSITE-ProRule" id="PRU00283"/>
    </source>
</evidence>
<keyword evidence="3 6" id="KW-0547">Nucleotide-binding</keyword>
<comment type="similarity">
    <text evidence="1">Belongs to the TRAFAC class myosin-kinesin ATPase superfamily. Kinesin family. KIN-14 subfamily.</text>
</comment>
<keyword evidence="7" id="KW-0175">Coiled coil</keyword>
<feature type="binding site" evidence="6">
    <location>
        <begin position="846"/>
        <end position="853"/>
    </location>
    <ligand>
        <name>ATP</name>
        <dbReference type="ChEBI" id="CHEBI:30616"/>
    </ligand>
</feature>
<feature type="compositionally biased region" description="Low complexity" evidence="8">
    <location>
        <begin position="146"/>
        <end position="159"/>
    </location>
</feature>
<dbReference type="VEuPathDB" id="FungiDB:H257_08680"/>
<feature type="coiled-coil region" evidence="7">
    <location>
        <begin position="527"/>
        <end position="554"/>
    </location>
</feature>
<reference evidence="10" key="1">
    <citation type="submission" date="2013-12" db="EMBL/GenBank/DDBJ databases">
        <title>The Genome Sequence of Aphanomyces astaci APO3.</title>
        <authorList>
            <consortium name="The Broad Institute Genomics Platform"/>
            <person name="Russ C."/>
            <person name="Tyler B."/>
            <person name="van West P."/>
            <person name="Dieguez-Uribeondo J."/>
            <person name="Young S.K."/>
            <person name="Zeng Q."/>
            <person name="Gargeya S."/>
            <person name="Fitzgerald M."/>
            <person name="Abouelleil A."/>
            <person name="Alvarado L."/>
            <person name="Chapman S.B."/>
            <person name="Gainer-Dewar J."/>
            <person name="Goldberg J."/>
            <person name="Griggs A."/>
            <person name="Gujja S."/>
            <person name="Hansen M."/>
            <person name="Howarth C."/>
            <person name="Imamovic A."/>
            <person name="Ireland A."/>
            <person name="Larimer J."/>
            <person name="McCowan C."/>
            <person name="Murphy C."/>
            <person name="Pearson M."/>
            <person name="Poon T.W."/>
            <person name="Priest M."/>
            <person name="Roberts A."/>
            <person name="Saif S."/>
            <person name="Shea T."/>
            <person name="Sykes S."/>
            <person name="Wortman J."/>
            <person name="Nusbaum C."/>
            <person name="Birren B."/>
        </authorList>
    </citation>
    <scope>NUCLEOTIDE SEQUENCE [LARGE SCALE GENOMIC DNA]</scope>
    <source>
        <strain evidence="10">APO3</strain>
    </source>
</reference>
<dbReference type="Pfam" id="PF00225">
    <property type="entry name" value="Kinesin"/>
    <property type="match status" value="1"/>
</dbReference>
<feature type="compositionally biased region" description="Low complexity" evidence="8">
    <location>
        <begin position="200"/>
        <end position="246"/>
    </location>
</feature>
<feature type="compositionally biased region" description="Basic and acidic residues" evidence="8">
    <location>
        <begin position="393"/>
        <end position="406"/>
    </location>
</feature>
<keyword evidence="4 6" id="KW-0067">ATP-binding</keyword>
<dbReference type="EMBL" id="KI913132">
    <property type="protein sequence ID" value="ETV77893.1"/>
    <property type="molecule type" value="Genomic_DNA"/>
</dbReference>
<dbReference type="InterPro" id="IPR036961">
    <property type="entry name" value="Kinesin_motor_dom_sf"/>
</dbReference>
<evidence type="ECO:0000256" key="5">
    <source>
        <dbReference type="ARBA" id="ARBA00023175"/>
    </source>
</evidence>
<evidence type="ECO:0000259" key="9">
    <source>
        <dbReference type="PROSITE" id="PS50067"/>
    </source>
</evidence>
<keyword evidence="2" id="KW-0493">Microtubule</keyword>
<dbReference type="RefSeq" id="XP_009833003.1">
    <property type="nucleotide sequence ID" value="XM_009834701.1"/>
</dbReference>
<keyword evidence="5 6" id="KW-0505">Motor protein</keyword>
<dbReference type="Gene3D" id="3.40.850.10">
    <property type="entry name" value="Kinesin motor domain"/>
    <property type="match status" value="1"/>
</dbReference>
<dbReference type="STRING" id="112090.W4GFP5"/>
<feature type="compositionally biased region" description="Low complexity" evidence="8">
    <location>
        <begin position="254"/>
        <end position="281"/>
    </location>
</feature>
<dbReference type="InterPro" id="IPR027640">
    <property type="entry name" value="Kinesin-like_fam"/>
</dbReference>
<feature type="domain" description="Kinesin motor" evidence="9">
    <location>
        <begin position="767"/>
        <end position="1095"/>
    </location>
</feature>
<evidence type="ECO:0000256" key="4">
    <source>
        <dbReference type="ARBA" id="ARBA00022840"/>
    </source>
</evidence>
<dbReference type="OrthoDB" id="3176171at2759"/>
<feature type="region of interest" description="Disordered" evidence="8">
    <location>
        <begin position="1107"/>
        <end position="1154"/>
    </location>
</feature>
<evidence type="ECO:0000256" key="8">
    <source>
        <dbReference type="SAM" id="MobiDB-lite"/>
    </source>
</evidence>
<dbReference type="InterPro" id="IPR027417">
    <property type="entry name" value="P-loop_NTPase"/>
</dbReference>
<dbReference type="GO" id="GO:0008017">
    <property type="term" value="F:microtubule binding"/>
    <property type="evidence" value="ECO:0007669"/>
    <property type="project" value="InterPro"/>
</dbReference>
<dbReference type="GO" id="GO:0005874">
    <property type="term" value="C:microtubule"/>
    <property type="evidence" value="ECO:0007669"/>
    <property type="project" value="UniProtKB-KW"/>
</dbReference>
<dbReference type="EMBL" id="KI913132">
    <property type="protein sequence ID" value="ETV77894.1"/>
    <property type="molecule type" value="Genomic_DNA"/>
</dbReference>
<feature type="compositionally biased region" description="Low complexity" evidence="8">
    <location>
        <begin position="417"/>
        <end position="428"/>
    </location>
</feature>
<organism evidence="10">
    <name type="scientific">Aphanomyces astaci</name>
    <name type="common">Crayfish plague agent</name>
    <dbReference type="NCBI Taxonomy" id="112090"/>
    <lineage>
        <taxon>Eukaryota</taxon>
        <taxon>Sar</taxon>
        <taxon>Stramenopiles</taxon>
        <taxon>Oomycota</taxon>
        <taxon>Saprolegniomycetes</taxon>
        <taxon>Saprolegniales</taxon>
        <taxon>Verrucalvaceae</taxon>
        <taxon>Aphanomyces</taxon>
    </lineage>
</organism>
<dbReference type="GO" id="GO:0003777">
    <property type="term" value="F:microtubule motor activity"/>
    <property type="evidence" value="ECO:0007669"/>
    <property type="project" value="InterPro"/>
</dbReference>
<name>W4GFP5_APHAT</name>
<dbReference type="PANTHER" id="PTHR47972:SF45">
    <property type="entry name" value="PROTEIN CLARET SEGREGATIONAL"/>
    <property type="match status" value="1"/>
</dbReference>
<dbReference type="PROSITE" id="PS50067">
    <property type="entry name" value="KINESIN_MOTOR_2"/>
    <property type="match status" value="1"/>
</dbReference>
<feature type="compositionally biased region" description="Low complexity" evidence="8">
    <location>
        <begin position="116"/>
        <end position="135"/>
    </location>
</feature>
<evidence type="ECO:0000256" key="2">
    <source>
        <dbReference type="ARBA" id="ARBA00022701"/>
    </source>
</evidence>
<dbReference type="SUPFAM" id="SSF52540">
    <property type="entry name" value="P-loop containing nucleoside triphosphate hydrolases"/>
    <property type="match status" value="1"/>
</dbReference>
<accession>W4GFP5</accession>
<dbReference type="PRINTS" id="PR00380">
    <property type="entry name" value="KINESINHEAVY"/>
</dbReference>
<dbReference type="PROSITE" id="PS00411">
    <property type="entry name" value="KINESIN_MOTOR_1"/>
    <property type="match status" value="1"/>
</dbReference>
<feature type="compositionally biased region" description="Low complexity" evidence="8">
    <location>
        <begin position="169"/>
        <end position="193"/>
    </location>
</feature>
<dbReference type="PANTHER" id="PTHR47972">
    <property type="entry name" value="KINESIN-LIKE PROTEIN KLP-3"/>
    <property type="match status" value="1"/>
</dbReference>
<protein>
    <recommendedName>
        <fullName evidence="9">Kinesin motor domain-containing protein</fullName>
    </recommendedName>
</protein>
<gene>
    <name evidence="10" type="ORF">H257_08680</name>
</gene>
<feature type="region of interest" description="Disordered" evidence="8">
    <location>
        <begin position="88"/>
        <end position="281"/>
    </location>
</feature>
<dbReference type="AlphaFoldDB" id="W4GFP5"/>
<dbReference type="SMART" id="SM00129">
    <property type="entry name" value="KISc"/>
    <property type="match status" value="1"/>
</dbReference>
<feature type="region of interest" description="Disordered" evidence="8">
    <location>
        <begin position="390"/>
        <end position="440"/>
    </location>
</feature>
<dbReference type="GO" id="GO:0005524">
    <property type="term" value="F:ATP binding"/>
    <property type="evidence" value="ECO:0007669"/>
    <property type="project" value="UniProtKB-UniRule"/>
</dbReference>
<evidence type="ECO:0000313" key="10">
    <source>
        <dbReference type="EMBL" id="ETV77894.1"/>
    </source>
</evidence>
<evidence type="ECO:0000256" key="7">
    <source>
        <dbReference type="SAM" id="Coils"/>
    </source>
</evidence>
<dbReference type="GeneID" id="20810676"/>
<evidence type="ECO:0000256" key="1">
    <source>
        <dbReference type="ARBA" id="ARBA00010899"/>
    </source>
</evidence>
<dbReference type="InterPro" id="IPR001752">
    <property type="entry name" value="Kinesin_motor_dom"/>
</dbReference>
<evidence type="ECO:0000256" key="3">
    <source>
        <dbReference type="ARBA" id="ARBA00022741"/>
    </source>
</evidence>
<proteinExistence type="inferred from homology"/>
<dbReference type="GO" id="GO:0007018">
    <property type="term" value="P:microtubule-based movement"/>
    <property type="evidence" value="ECO:0007669"/>
    <property type="project" value="InterPro"/>
</dbReference>
<dbReference type="RefSeq" id="XP_009833004.1">
    <property type="nucleotide sequence ID" value="XM_009834702.1"/>
</dbReference>
<dbReference type="InterPro" id="IPR019821">
    <property type="entry name" value="Kinesin_motor_CS"/>
</dbReference>
<sequence>MDVDDLLDSELQEEIEGFSVPPLVMAEGQETNEDKLMREALLDGASRVSISTMLRRRSLVDVETDMLPPSPTVVKTLDFDDTASFDSESQYSEISCHTEDSFMASSPPPPSRLTKPNRVSSSSSSSSSRSKPVSSLPRAPSYAFGSSSSTTVPRTRPSSIPVPRESSLRARGTSTATSATSSSSSRTLSTPSSMVPTRASSVKSSKLPLKPSPSSAPISRSSGDPKAPPRSSRSSTPAASPTYASGGKSGFGGSAASSDTGRPSRSNSVSSTKSAKAATTSSAIVSPPTLLRGKSMSQVSVAALFKVHFTTEAEIDDVLAMPPLRAIDSKGRIDQMDKYIRKLKYRLRELKMQRDAFSLACQGIERDLTDEHAATARAYATAKQELLHVSSRGSDDVARCGDRRGSAGEPSGPVDPSPSCSLLHPSSSKQVPPDNEEEDQSVLNTLDSNMQEFVRNAMERSTSQMVAKYQALLAEKEHAQEAQLQTLREYYTHSMSSSTADAWATVTQLQAQTKALETDKTSLGLEFTQLKIDHAALKEELQDFQERVRLQDEENTSAKSFWQKSTDMIKENRRLTEEIVHLTSEVAKAHEVIAAKEAAITALQVSVHELEVQSKGMDDEKRVWSDRLTTVEAAWQEEKSRREHFQVAQHQMTQDNTAMYAQMMAMQTGCDARLEQMKAQYEHQRRTYVDEVKMLQMENRVMTRHTRPPAEVVEDKGELEKLSADFLEVRTQLATQMEYVAELERQVHDGNIQRRQMHNTIQELRGNVRVHVRLRPFLPSDGELTKLKASCWSVDDDHSTISNGKHRFTFDKLFGQTNGQEHIFNEVSDFIQSAIDGYHVCIFAYGQTGSGKTFTMQGGRRPEMRGIIPRAMSLIMGCCSTLGEQGWSYSLEVTFMEIYNETIRDLLSPSDPSVKYSIRTDKQGKNYVENLRRFPISLSEGVDQVELIMETAACNRSVEKTDMNAESSRSHSIFTLHLHGRRTDDDDAADVDLLGSLSLVDLAGSERISRSGATGDRLKEAQAINKSLSALADVFGAIAKKQSHVPYRNSKLTYVLQPALSGDGKTLMMVNLSPTDNSVDESLCSLRFAQQVNACELGAAQRNVKKETLKSPPETPPKPASQLPKQSALSAMQPRLSITPKPKLRPGRSSIEST</sequence>